<dbReference type="Proteomes" id="UP000281553">
    <property type="component" value="Unassembled WGS sequence"/>
</dbReference>
<organism evidence="1 2">
    <name type="scientific">Dibothriocephalus latus</name>
    <name type="common">Fish tapeworm</name>
    <name type="synonym">Diphyllobothrium latum</name>
    <dbReference type="NCBI Taxonomy" id="60516"/>
    <lineage>
        <taxon>Eukaryota</taxon>
        <taxon>Metazoa</taxon>
        <taxon>Spiralia</taxon>
        <taxon>Lophotrochozoa</taxon>
        <taxon>Platyhelminthes</taxon>
        <taxon>Cestoda</taxon>
        <taxon>Eucestoda</taxon>
        <taxon>Diphyllobothriidea</taxon>
        <taxon>Diphyllobothriidae</taxon>
        <taxon>Dibothriocephalus</taxon>
    </lineage>
</organism>
<reference evidence="1 2" key="1">
    <citation type="submission" date="2018-11" db="EMBL/GenBank/DDBJ databases">
        <authorList>
            <consortium name="Pathogen Informatics"/>
        </authorList>
    </citation>
    <scope>NUCLEOTIDE SEQUENCE [LARGE SCALE GENOMIC DNA]</scope>
</reference>
<evidence type="ECO:0000313" key="2">
    <source>
        <dbReference type="Proteomes" id="UP000281553"/>
    </source>
</evidence>
<dbReference type="AlphaFoldDB" id="A0A3P7Q5Q1"/>
<protein>
    <submittedName>
        <fullName evidence="1">Uncharacterized protein</fullName>
    </submittedName>
</protein>
<dbReference type="EMBL" id="UYRU01075534">
    <property type="protein sequence ID" value="VDN25989.1"/>
    <property type="molecule type" value="Genomic_DNA"/>
</dbReference>
<gene>
    <name evidence="1" type="ORF">DILT_LOCUS14719</name>
</gene>
<evidence type="ECO:0000313" key="1">
    <source>
        <dbReference type="EMBL" id="VDN25989.1"/>
    </source>
</evidence>
<accession>A0A3P7Q5Q1</accession>
<name>A0A3P7Q5Q1_DIBLA</name>
<dbReference type="OrthoDB" id="29773at2759"/>
<sequence>MLDALRSVFVWCSSLFLFYAVSHRFGEPFDPVWGLIEIDGFGMLVMGTLIFNEILRLDCIPCCGDLSATVPVVPDESVSVPSDSVTDDADSERKPLLAAGAAVNSGTFGSLDNQGTSVEA</sequence>
<keyword evidence="2" id="KW-1185">Reference proteome</keyword>
<proteinExistence type="predicted"/>